<dbReference type="SMART" id="SM00825">
    <property type="entry name" value="PKS_KS"/>
    <property type="match status" value="1"/>
</dbReference>
<keyword evidence="5 11" id="KW-0444">Lipid biosynthesis</keyword>
<evidence type="ECO:0000256" key="6">
    <source>
        <dbReference type="ARBA" id="ARBA00022679"/>
    </source>
</evidence>
<keyword evidence="10 11" id="KW-0012">Acyltransferase</keyword>
<dbReference type="PROSITE" id="PS00606">
    <property type="entry name" value="KS3_1"/>
    <property type="match status" value="1"/>
</dbReference>
<dbReference type="Gene3D" id="3.40.47.10">
    <property type="match status" value="2"/>
</dbReference>
<dbReference type="RefSeq" id="WP_099622502.1">
    <property type="nucleotide sequence ID" value="NZ_CP024201.1"/>
</dbReference>
<keyword evidence="9 11" id="KW-0275">Fatty acid biosynthesis</keyword>
<dbReference type="Pfam" id="PF00109">
    <property type="entry name" value="ketoacyl-synt"/>
    <property type="match status" value="1"/>
</dbReference>
<evidence type="ECO:0000256" key="12">
    <source>
        <dbReference type="PIRSR" id="PIRSR000447-1"/>
    </source>
</evidence>
<dbReference type="EC" id="2.3.1.179" evidence="3 11"/>
<keyword evidence="8" id="KW-0443">Lipid metabolism</keyword>
<dbReference type="FunFam" id="3.40.47.10:FF:000009">
    <property type="entry name" value="3-oxoacyl-[acyl-carrier-protein] synthase 2"/>
    <property type="match status" value="1"/>
</dbReference>
<comment type="pathway">
    <text evidence="1 11">Lipid metabolism; fatty acid biosynthesis.</text>
</comment>
<evidence type="ECO:0000256" key="5">
    <source>
        <dbReference type="ARBA" id="ARBA00022516"/>
    </source>
</evidence>
<proteinExistence type="inferred from homology"/>
<dbReference type="InterPro" id="IPR020841">
    <property type="entry name" value="PKS_Beta-ketoAc_synthase_dom"/>
</dbReference>
<dbReference type="PROSITE" id="PS52004">
    <property type="entry name" value="KS3_2"/>
    <property type="match status" value="1"/>
</dbReference>
<accession>A0A2D2AZ41</accession>
<comment type="catalytic activity">
    <reaction evidence="11">
        <text>(9Z)-hexadecenoyl-[ACP] + malonyl-[ACP] + H(+) = 3-oxo-(11Z)-octadecenoyl-[ACP] + holo-[ACP] + CO2</text>
        <dbReference type="Rhea" id="RHEA:55040"/>
        <dbReference type="Rhea" id="RHEA-COMP:9623"/>
        <dbReference type="Rhea" id="RHEA-COMP:9685"/>
        <dbReference type="Rhea" id="RHEA-COMP:10800"/>
        <dbReference type="Rhea" id="RHEA-COMP:14074"/>
        <dbReference type="ChEBI" id="CHEBI:15378"/>
        <dbReference type="ChEBI" id="CHEBI:16526"/>
        <dbReference type="ChEBI" id="CHEBI:64479"/>
        <dbReference type="ChEBI" id="CHEBI:78449"/>
        <dbReference type="ChEBI" id="CHEBI:83989"/>
        <dbReference type="ChEBI" id="CHEBI:138538"/>
        <dbReference type="EC" id="2.3.1.179"/>
    </reaction>
</comment>
<dbReference type="PANTHER" id="PTHR11712">
    <property type="entry name" value="POLYKETIDE SYNTHASE-RELATED"/>
    <property type="match status" value="1"/>
</dbReference>
<dbReference type="GO" id="GO:0005829">
    <property type="term" value="C:cytosol"/>
    <property type="evidence" value="ECO:0007669"/>
    <property type="project" value="TreeGrafter"/>
</dbReference>
<dbReference type="EMBL" id="CP024201">
    <property type="protein sequence ID" value="ATQ43251.1"/>
    <property type="molecule type" value="Genomic_DNA"/>
</dbReference>
<gene>
    <name evidence="15" type="primary">fabF</name>
    <name evidence="15" type="ORF">CSW64_12900</name>
</gene>
<keyword evidence="6 11" id="KW-0808">Transferase</keyword>
<dbReference type="AlphaFoldDB" id="A0A2D2AZ41"/>
<dbReference type="InterPro" id="IPR017568">
    <property type="entry name" value="3-oxoacyl-ACP_synth-2"/>
</dbReference>
<evidence type="ECO:0000256" key="4">
    <source>
        <dbReference type="ARBA" id="ARBA00014657"/>
    </source>
</evidence>
<comment type="catalytic activity">
    <reaction evidence="11">
        <text>a fatty acyl-[ACP] + malonyl-[ACP] + H(+) = a 3-oxoacyl-[ACP] + holo-[ACP] + CO2</text>
        <dbReference type="Rhea" id="RHEA:22836"/>
        <dbReference type="Rhea" id="RHEA-COMP:9623"/>
        <dbReference type="Rhea" id="RHEA-COMP:9685"/>
        <dbReference type="Rhea" id="RHEA-COMP:9916"/>
        <dbReference type="Rhea" id="RHEA-COMP:14125"/>
        <dbReference type="ChEBI" id="CHEBI:15378"/>
        <dbReference type="ChEBI" id="CHEBI:16526"/>
        <dbReference type="ChEBI" id="CHEBI:64479"/>
        <dbReference type="ChEBI" id="CHEBI:78449"/>
        <dbReference type="ChEBI" id="CHEBI:78776"/>
        <dbReference type="ChEBI" id="CHEBI:138651"/>
    </reaction>
</comment>
<evidence type="ECO:0000256" key="11">
    <source>
        <dbReference type="PIRNR" id="PIRNR000447"/>
    </source>
</evidence>
<dbReference type="GO" id="GO:0004315">
    <property type="term" value="F:3-oxoacyl-[acyl-carrier-protein] synthase activity"/>
    <property type="evidence" value="ECO:0007669"/>
    <property type="project" value="UniProtKB-UniRule"/>
</dbReference>
<evidence type="ECO:0000256" key="1">
    <source>
        <dbReference type="ARBA" id="ARBA00005194"/>
    </source>
</evidence>
<dbReference type="InterPro" id="IPR014031">
    <property type="entry name" value="Ketoacyl_synth_C"/>
</dbReference>
<comment type="similarity">
    <text evidence="2 11 13">Belongs to the thiolase-like superfamily. Beta-ketoacyl-ACP synthases family.</text>
</comment>
<protein>
    <recommendedName>
        <fullName evidence="4 11">3-oxoacyl-[acyl-carrier-protein] synthase 2</fullName>
        <ecNumber evidence="3 11">2.3.1.179</ecNumber>
    </recommendedName>
</protein>
<dbReference type="CDD" id="cd00834">
    <property type="entry name" value="KAS_I_II"/>
    <property type="match status" value="1"/>
</dbReference>
<dbReference type="GO" id="GO:0006633">
    <property type="term" value="P:fatty acid biosynthetic process"/>
    <property type="evidence" value="ECO:0007669"/>
    <property type="project" value="UniProtKB-UniRule"/>
</dbReference>
<feature type="domain" description="Ketosynthase family 3 (KS3)" evidence="14">
    <location>
        <begin position="1"/>
        <end position="424"/>
    </location>
</feature>
<dbReference type="InterPro" id="IPR016039">
    <property type="entry name" value="Thiolase-like"/>
</dbReference>
<evidence type="ECO:0000256" key="7">
    <source>
        <dbReference type="ARBA" id="ARBA00022832"/>
    </source>
</evidence>
<sequence length="426" mass="44234">MRRVVVTGLGLLSPLGHGVEISWKNALAGKSGAGKITAFDTTGYACEVACEVPRVDGRGGGGADVPGSFDPDQTMAPKDQRKVDDFILYAMAAADEAVRDAGLTEADEETKLRTGVIIGSGIGGLDTIAKTAIELRDKGPRRVSPFFIPSALINLASGQVSIRYGFKGPNHSVVTACATGAHAIGDAARLIKYGDADIMVAGGAEASVCEIGIAGFIACRAVATAFNETPEKASRPYDRNRDGFVMGEGAGVLILEEYEHAKARGAKIYAEVVGYGLSGDAYHITAPSEDGDGGFRAMTAALKDSGLKASDITYVNAHGTSTMADGLELGAVERFMGDHAKNVAMSSTKSMTGHLLGAAGAIESIFSILAIRDQIAPPTINLDDPEFETPIDLVPHKAKPMAIEVAMSNSFGFGGTNACVIFKKAS</sequence>
<evidence type="ECO:0000256" key="10">
    <source>
        <dbReference type="ARBA" id="ARBA00023315"/>
    </source>
</evidence>
<dbReference type="PIRSF" id="PIRSF000447">
    <property type="entry name" value="KAS_II"/>
    <property type="match status" value="1"/>
</dbReference>
<dbReference type="UniPathway" id="UPA00094"/>
<dbReference type="Proteomes" id="UP000228945">
    <property type="component" value="Chromosome"/>
</dbReference>
<feature type="active site" description="For beta-ketoacyl synthase activity" evidence="12">
    <location>
        <position position="177"/>
    </location>
</feature>
<dbReference type="Pfam" id="PF02801">
    <property type="entry name" value="Ketoacyl-synt_C"/>
    <property type="match status" value="1"/>
</dbReference>
<dbReference type="NCBIfam" id="NF005589">
    <property type="entry name" value="PRK07314.1"/>
    <property type="match status" value="1"/>
</dbReference>
<evidence type="ECO:0000256" key="13">
    <source>
        <dbReference type="RuleBase" id="RU003694"/>
    </source>
</evidence>
<name>A0A2D2AZ41_9CAUL</name>
<evidence type="ECO:0000256" key="9">
    <source>
        <dbReference type="ARBA" id="ARBA00023160"/>
    </source>
</evidence>
<evidence type="ECO:0000313" key="16">
    <source>
        <dbReference type="Proteomes" id="UP000228945"/>
    </source>
</evidence>
<dbReference type="KEGG" id="cmb:CSW64_12900"/>
<evidence type="ECO:0000256" key="8">
    <source>
        <dbReference type="ARBA" id="ARBA00023098"/>
    </source>
</evidence>
<dbReference type="InterPro" id="IPR000794">
    <property type="entry name" value="Beta-ketoacyl_synthase"/>
</dbReference>
<dbReference type="SUPFAM" id="SSF53901">
    <property type="entry name" value="Thiolase-like"/>
    <property type="match status" value="2"/>
</dbReference>
<dbReference type="NCBIfam" id="NF004970">
    <property type="entry name" value="PRK06333.1"/>
    <property type="match status" value="1"/>
</dbReference>
<evidence type="ECO:0000313" key="15">
    <source>
        <dbReference type="EMBL" id="ATQ43251.1"/>
    </source>
</evidence>
<dbReference type="InterPro" id="IPR014030">
    <property type="entry name" value="Ketoacyl_synth_N"/>
</dbReference>
<dbReference type="PANTHER" id="PTHR11712:SF336">
    <property type="entry name" value="3-OXOACYL-[ACYL-CARRIER-PROTEIN] SYNTHASE, MITOCHONDRIAL"/>
    <property type="match status" value="1"/>
</dbReference>
<keyword evidence="7" id="KW-0276">Fatty acid metabolism</keyword>
<evidence type="ECO:0000256" key="2">
    <source>
        <dbReference type="ARBA" id="ARBA00008467"/>
    </source>
</evidence>
<evidence type="ECO:0000256" key="3">
    <source>
        <dbReference type="ARBA" id="ARBA00012356"/>
    </source>
</evidence>
<comment type="function">
    <text evidence="11">Involved in the type II fatty acid elongation cycle. Catalyzes the elongation of a wide range of acyl-ACP by the addition of two carbons from malonyl-ACP to an acyl acceptor. Can efficiently catalyze the conversion of palmitoleoyl-ACP (cis-hexadec-9-enoyl-ACP) to cis-vaccenoyl-ACP (cis-octadec-11-enoyl-ACP), an essential step in the thermal regulation of fatty acid composition.</text>
</comment>
<dbReference type="NCBIfam" id="TIGR03150">
    <property type="entry name" value="fabF"/>
    <property type="match status" value="1"/>
</dbReference>
<dbReference type="OrthoDB" id="9808669at2"/>
<reference evidence="15 16" key="1">
    <citation type="submission" date="2017-10" db="EMBL/GenBank/DDBJ databases">
        <title>Genome sequence of Caulobacter mirabilis FWC38.</title>
        <authorList>
            <person name="Fiebig A."/>
            <person name="Crosson S."/>
        </authorList>
    </citation>
    <scope>NUCLEOTIDE SEQUENCE [LARGE SCALE GENOMIC DNA]</scope>
    <source>
        <strain evidence="15 16">FWC 38</strain>
    </source>
</reference>
<organism evidence="15 16">
    <name type="scientific">Caulobacter mirabilis</name>
    <dbReference type="NCBI Taxonomy" id="69666"/>
    <lineage>
        <taxon>Bacteria</taxon>
        <taxon>Pseudomonadati</taxon>
        <taxon>Pseudomonadota</taxon>
        <taxon>Alphaproteobacteria</taxon>
        <taxon>Caulobacterales</taxon>
        <taxon>Caulobacteraceae</taxon>
        <taxon>Caulobacter</taxon>
    </lineage>
</organism>
<evidence type="ECO:0000259" key="14">
    <source>
        <dbReference type="PROSITE" id="PS52004"/>
    </source>
</evidence>
<dbReference type="InterPro" id="IPR018201">
    <property type="entry name" value="Ketoacyl_synth_AS"/>
</dbReference>
<keyword evidence="16" id="KW-1185">Reference proteome</keyword>